<gene>
    <name evidence="5" type="primary">carA2</name>
    <name evidence="5" type="ORF">KOR34_18940</name>
</gene>
<evidence type="ECO:0000256" key="2">
    <source>
        <dbReference type="ARBA" id="ARBA00038825"/>
    </source>
</evidence>
<organism evidence="5 6">
    <name type="scientific">Posidoniimonas corsicana</name>
    <dbReference type="NCBI Taxonomy" id="1938618"/>
    <lineage>
        <taxon>Bacteria</taxon>
        <taxon>Pseudomonadati</taxon>
        <taxon>Planctomycetota</taxon>
        <taxon>Planctomycetia</taxon>
        <taxon>Pirellulales</taxon>
        <taxon>Lacipirellulaceae</taxon>
        <taxon>Posidoniimonas</taxon>
    </lineage>
</organism>
<keyword evidence="6" id="KW-1185">Reference proteome</keyword>
<dbReference type="PANTHER" id="PTHR10668">
    <property type="entry name" value="PHYTOENE DEHYDROGENASE"/>
    <property type="match status" value="1"/>
</dbReference>
<dbReference type="InterPro" id="IPR036188">
    <property type="entry name" value="FAD/NAD-bd_sf"/>
</dbReference>
<dbReference type="InterPro" id="IPR002937">
    <property type="entry name" value="Amino_oxidase"/>
</dbReference>
<proteinExistence type="predicted"/>
<dbReference type="Pfam" id="PF01593">
    <property type="entry name" value="Amino_oxidase"/>
    <property type="match status" value="1"/>
</dbReference>
<feature type="domain" description="Amine oxidase" evidence="4">
    <location>
        <begin position="18"/>
        <end position="353"/>
    </location>
</feature>
<sequence length="563" mass="60430">MAGNAAYDAVIIGGGHNGLVCACYLAKAGKKVCVLERRHVLGGCATTEELWPGYKVSTAAYVISLFLPQIIRDLKLKEHGLEVLPRTPSSFTPLPDGRSLLMGPDAELCHREISQFSARDAEQYPKYEALLERVAAVLEPVLSEAAPDPLPLPASWRKIGIPKKMRDIKKGWSMYQAMASLGDDMPAAIELLTGPARPILERWFESEALKATLATDAIIGAFLSISSPGSAYVLLHHVMGEAGGARGVWGYVRGGMGALSEALASAGKQLGVDVRRESPVAGINTSGGKAVGVTLVDGSVIEAPVVGSSVDAHLTFEKFLQPADLPESFRTAVANIDYASASMKINLALAEPPNFTARPTEPGAPRGVMPHHHGTMHIGPSMDYLERAYDDAKYGRPAEEPILEMTMATSVDETIAPAGKHILSMFVQYAPFNLAPLDARDRTEETVQKSPDQWDAIKDDFADRCIRKLAEYAPNVPDAIEHRQVLSPLDLERTYGITGGNIMQGAMNANQLYCFRPVPGWADHRTPVSGLYLCGAASHPGGGVMGACGKNAAEEILRDGRWG</sequence>
<comment type="subunit">
    <text evidence="2">Interacts with COX5B; this interaction may contribute to localize PYROXD2 to the inner face of the inner mitochondrial membrane.</text>
</comment>
<dbReference type="OrthoDB" id="9814556at2"/>
<evidence type="ECO:0000313" key="6">
    <source>
        <dbReference type="Proteomes" id="UP000316714"/>
    </source>
</evidence>
<dbReference type="EMBL" id="SIHJ01000001">
    <property type="protein sequence ID" value="TWT36949.1"/>
    <property type="molecule type" value="Genomic_DNA"/>
</dbReference>
<dbReference type="Proteomes" id="UP000316714">
    <property type="component" value="Unassembled WGS sequence"/>
</dbReference>
<protein>
    <recommendedName>
        <fullName evidence="3">Pyridine nucleotide-disulfide oxidoreductase domain-containing protein 2</fullName>
    </recommendedName>
</protein>
<dbReference type="AlphaFoldDB" id="A0A5C5VGB7"/>
<name>A0A5C5VGB7_9BACT</name>
<comment type="caution">
    <text evidence="5">The sequence shown here is derived from an EMBL/GenBank/DDBJ whole genome shotgun (WGS) entry which is preliminary data.</text>
</comment>
<dbReference type="SUPFAM" id="SSF51905">
    <property type="entry name" value="FAD/NAD(P)-binding domain"/>
    <property type="match status" value="1"/>
</dbReference>
<accession>A0A5C5VGB7</accession>
<evidence type="ECO:0000256" key="1">
    <source>
        <dbReference type="ARBA" id="ARBA00037217"/>
    </source>
</evidence>
<dbReference type="Gene3D" id="3.50.50.60">
    <property type="entry name" value="FAD/NAD(P)-binding domain"/>
    <property type="match status" value="2"/>
</dbReference>
<keyword evidence="5" id="KW-0560">Oxidoreductase</keyword>
<comment type="function">
    <text evidence="1">Probable oxidoreductase that may play a role as regulator of mitochondrial function.</text>
</comment>
<reference evidence="5 6" key="1">
    <citation type="submission" date="2019-02" db="EMBL/GenBank/DDBJ databases">
        <title>Deep-cultivation of Planctomycetes and their phenomic and genomic characterization uncovers novel biology.</title>
        <authorList>
            <person name="Wiegand S."/>
            <person name="Jogler M."/>
            <person name="Boedeker C."/>
            <person name="Pinto D."/>
            <person name="Vollmers J."/>
            <person name="Rivas-Marin E."/>
            <person name="Kohn T."/>
            <person name="Peeters S.H."/>
            <person name="Heuer A."/>
            <person name="Rast P."/>
            <person name="Oberbeckmann S."/>
            <person name="Bunk B."/>
            <person name="Jeske O."/>
            <person name="Meyerdierks A."/>
            <person name="Storesund J.E."/>
            <person name="Kallscheuer N."/>
            <person name="Luecker S."/>
            <person name="Lage O.M."/>
            <person name="Pohl T."/>
            <person name="Merkel B.J."/>
            <person name="Hornburger P."/>
            <person name="Mueller R.-W."/>
            <person name="Bruemmer F."/>
            <person name="Labrenz M."/>
            <person name="Spormann A.M."/>
            <person name="Op Den Camp H."/>
            <person name="Overmann J."/>
            <person name="Amann R."/>
            <person name="Jetten M.S.M."/>
            <person name="Mascher T."/>
            <person name="Medema M.H."/>
            <person name="Devos D.P."/>
            <person name="Kaster A.-K."/>
            <person name="Ovreas L."/>
            <person name="Rohde M."/>
            <person name="Galperin M.Y."/>
            <person name="Jogler C."/>
        </authorList>
    </citation>
    <scope>NUCLEOTIDE SEQUENCE [LARGE SCALE GENOMIC DNA]</scope>
    <source>
        <strain evidence="5 6">KOR34</strain>
    </source>
</reference>
<evidence type="ECO:0000313" key="5">
    <source>
        <dbReference type="EMBL" id="TWT36949.1"/>
    </source>
</evidence>
<dbReference type="PANTHER" id="PTHR10668:SF103">
    <property type="entry name" value="PYRIDINE NUCLEOTIDE-DISULFIDE OXIDOREDUCTASE DOMAIN-CONTAINING PROTEIN 2"/>
    <property type="match status" value="1"/>
</dbReference>
<evidence type="ECO:0000259" key="4">
    <source>
        <dbReference type="Pfam" id="PF01593"/>
    </source>
</evidence>
<evidence type="ECO:0000256" key="3">
    <source>
        <dbReference type="ARBA" id="ARBA00040298"/>
    </source>
</evidence>
<dbReference type="GO" id="GO:0016491">
    <property type="term" value="F:oxidoreductase activity"/>
    <property type="evidence" value="ECO:0007669"/>
    <property type="project" value="UniProtKB-KW"/>
</dbReference>